<dbReference type="Proteomes" id="UP000006691">
    <property type="component" value="Chromosome"/>
</dbReference>
<dbReference type="AlphaFoldDB" id="F2F320"/>
<dbReference type="GO" id="GO:0005198">
    <property type="term" value="F:structural molecule activity"/>
    <property type="evidence" value="ECO:0007669"/>
    <property type="project" value="InterPro"/>
</dbReference>
<evidence type="ECO:0000259" key="5">
    <source>
        <dbReference type="Pfam" id="PF00700"/>
    </source>
</evidence>
<keyword evidence="7" id="KW-1185">Reference proteome</keyword>
<evidence type="ECO:0000256" key="3">
    <source>
        <dbReference type="ARBA" id="ARBA00023143"/>
    </source>
</evidence>
<dbReference type="Pfam" id="PF00669">
    <property type="entry name" value="Flagellin_N"/>
    <property type="match status" value="1"/>
</dbReference>
<evidence type="ECO:0000256" key="1">
    <source>
        <dbReference type="ARBA" id="ARBA00004365"/>
    </source>
</evidence>
<keyword evidence="6" id="KW-0282">Flagellum</keyword>
<dbReference type="GO" id="GO:0009424">
    <property type="term" value="C:bacterial-type flagellum hook"/>
    <property type="evidence" value="ECO:0007669"/>
    <property type="project" value="InterPro"/>
</dbReference>
<feature type="domain" description="Flagellin N-terminal" evidence="4">
    <location>
        <begin position="4"/>
        <end position="140"/>
    </location>
</feature>
<feature type="domain" description="Flagellin C-terminal" evidence="5">
    <location>
        <begin position="214"/>
        <end position="293"/>
    </location>
</feature>
<evidence type="ECO:0000313" key="7">
    <source>
        <dbReference type="Proteomes" id="UP000006691"/>
    </source>
</evidence>
<dbReference type="SUPFAM" id="SSF64518">
    <property type="entry name" value="Phase 1 flagellin"/>
    <property type="match status" value="1"/>
</dbReference>
<dbReference type="eggNOG" id="COG1344">
    <property type="taxonomic scope" value="Bacteria"/>
</dbReference>
<dbReference type="GO" id="GO:0071973">
    <property type="term" value="P:bacterial-type flagellum-dependent cell motility"/>
    <property type="evidence" value="ECO:0007669"/>
    <property type="project" value="InterPro"/>
</dbReference>
<dbReference type="PANTHER" id="PTHR42792:SF1">
    <property type="entry name" value="FLAGELLAR HOOK-ASSOCIATED PROTEIN 3"/>
    <property type="match status" value="1"/>
</dbReference>
<dbReference type="KEGG" id="siv:SSIL_3285"/>
<dbReference type="InterPro" id="IPR046358">
    <property type="entry name" value="Flagellin_C"/>
</dbReference>
<comment type="subcellular location">
    <subcellularLocation>
        <location evidence="1">Bacterial flagellum</location>
    </subcellularLocation>
</comment>
<comment type="similarity">
    <text evidence="2">Belongs to the bacterial flagellin family.</text>
</comment>
<dbReference type="EMBL" id="AP012157">
    <property type="protein sequence ID" value="BAK17708.1"/>
    <property type="molecule type" value="Genomic_DNA"/>
</dbReference>
<name>F2F320_SOLSS</name>
<dbReference type="PANTHER" id="PTHR42792">
    <property type="entry name" value="FLAGELLIN"/>
    <property type="match status" value="1"/>
</dbReference>
<dbReference type="HOGENOM" id="CLU_024437_2_1_9"/>
<evidence type="ECO:0000313" key="6">
    <source>
        <dbReference type="EMBL" id="BAK17708.1"/>
    </source>
</evidence>
<sequence>MRITQSMLSSNMLRNLNTSYGKMSKLQEQINSGKIINRPSDDPVVAVKGMGYRVDLDKIEQYQRNMNTAHNWIDSSDEALDQVGNALQRVQELVTQAANDSNTSEDRQKIQVEIEQIQQQMRDLANTKVGENYIFSGTNTSSPLYPDSTSNIMSNGTGLNKAVEINVYDGIKLQVNIPGEALFKGIDDMMQSVSDALNNPVSTGQEIGDLLGDIQGQSNVVLEQRAIIGARQNRAELMGNRLSISEVNITKQLSKNEDTDYAKAITEMTTAESIHQASLSVGAKIIQQTLVDFIR</sequence>
<dbReference type="InterPro" id="IPR013384">
    <property type="entry name" value="Flagell_FlgL"/>
</dbReference>
<reference evidence="6 7" key="2">
    <citation type="journal article" date="2012" name="J. Biosci. Bioeng.">
        <title>Complete genome sequence and characterization of the N-acylhomoserine lactone-degrading gene of the potato leaf-associated Solibacillus silvestris.</title>
        <authorList>
            <person name="Morohoshi T."/>
            <person name="Tominaga Y."/>
            <person name="Someya N."/>
            <person name="Ikeda T."/>
        </authorList>
    </citation>
    <scope>NUCLEOTIDE SEQUENCE [LARGE SCALE GENOMIC DNA]</scope>
    <source>
        <strain evidence="6 7">StLB046</strain>
    </source>
</reference>
<dbReference type="NCBIfam" id="TIGR02550">
    <property type="entry name" value="flagell_flgL"/>
    <property type="match status" value="1"/>
</dbReference>
<dbReference type="STRING" id="1002809.SSIL_3285"/>
<evidence type="ECO:0000256" key="2">
    <source>
        <dbReference type="ARBA" id="ARBA00005709"/>
    </source>
</evidence>
<gene>
    <name evidence="6" type="ordered locus">SSIL_3285</name>
</gene>
<keyword evidence="6" id="KW-0966">Cell projection</keyword>
<dbReference type="Pfam" id="PF00700">
    <property type="entry name" value="Flagellin_C"/>
    <property type="match status" value="1"/>
</dbReference>
<organism evidence="6 7">
    <name type="scientific">Solibacillus silvestris (strain StLB046)</name>
    <name type="common">Bacillus silvestris</name>
    <dbReference type="NCBI Taxonomy" id="1002809"/>
    <lineage>
        <taxon>Bacteria</taxon>
        <taxon>Bacillati</taxon>
        <taxon>Bacillota</taxon>
        <taxon>Bacilli</taxon>
        <taxon>Bacillales</taxon>
        <taxon>Caryophanaceae</taxon>
        <taxon>Solibacillus</taxon>
    </lineage>
</organism>
<accession>F2F320</accession>
<dbReference type="InterPro" id="IPR001029">
    <property type="entry name" value="Flagellin_N"/>
</dbReference>
<keyword evidence="6" id="KW-0969">Cilium</keyword>
<evidence type="ECO:0000259" key="4">
    <source>
        <dbReference type="Pfam" id="PF00669"/>
    </source>
</evidence>
<keyword evidence="3" id="KW-0975">Bacterial flagellum</keyword>
<protein>
    <submittedName>
        <fullName evidence="6">Flagellin</fullName>
    </submittedName>
</protein>
<dbReference type="InterPro" id="IPR001492">
    <property type="entry name" value="Flagellin"/>
</dbReference>
<dbReference type="RefSeq" id="WP_014824653.1">
    <property type="nucleotide sequence ID" value="NC_018065.1"/>
</dbReference>
<proteinExistence type="inferred from homology"/>
<reference evidence="7" key="1">
    <citation type="submission" date="2011-04" db="EMBL/GenBank/DDBJ databases">
        <title>Genome sequence of Solibacillus silvestris StLB046.</title>
        <authorList>
            <person name="Morohoshi T."/>
            <person name="Someya N."/>
            <person name="Ikeda T."/>
        </authorList>
    </citation>
    <scope>NUCLEOTIDE SEQUENCE [LARGE SCALE GENOMIC DNA]</scope>
    <source>
        <strain evidence="7">StLB046</strain>
    </source>
</reference>
<dbReference type="PATRIC" id="fig|1002809.3.peg.3320"/>
<dbReference type="Gene3D" id="1.20.1330.10">
    <property type="entry name" value="f41 fragment of flagellin, N-terminal domain"/>
    <property type="match status" value="1"/>
</dbReference>